<dbReference type="EMBL" id="SZWF01000039">
    <property type="protein sequence ID" value="KAA9392934.1"/>
    <property type="molecule type" value="Genomic_DNA"/>
</dbReference>
<dbReference type="GO" id="GO:0005886">
    <property type="term" value="C:plasma membrane"/>
    <property type="evidence" value="ECO:0007669"/>
    <property type="project" value="UniProtKB-SubCell"/>
</dbReference>
<comment type="function">
    <text evidence="7">Involved in cell division.</text>
</comment>
<feature type="transmembrane region" description="Helical" evidence="7">
    <location>
        <begin position="130"/>
        <end position="149"/>
    </location>
</feature>
<evidence type="ECO:0000256" key="1">
    <source>
        <dbReference type="ARBA" id="ARBA00022475"/>
    </source>
</evidence>
<evidence type="ECO:0000256" key="6">
    <source>
        <dbReference type="ARBA" id="ARBA00023306"/>
    </source>
</evidence>
<dbReference type="HAMAP" id="MF_00631">
    <property type="entry name" value="CrgA"/>
    <property type="match status" value="1"/>
</dbReference>
<comment type="similarity">
    <text evidence="7">Belongs to the CrgA family.</text>
</comment>
<proteinExistence type="inferred from homology"/>
<dbReference type="InterPro" id="IPR009619">
    <property type="entry name" value="CrgA"/>
</dbReference>
<accession>A0A5J5KTL4</accession>
<comment type="subcellular location">
    <subcellularLocation>
        <location evidence="7">Cell membrane</location>
        <topology evidence="7">Multi-pass membrane protein</topology>
    </subcellularLocation>
</comment>
<dbReference type="Pfam" id="PF06781">
    <property type="entry name" value="CrgA"/>
    <property type="match status" value="1"/>
</dbReference>
<keyword evidence="10" id="KW-1185">Reference proteome</keyword>
<keyword evidence="5 7" id="KW-0472">Membrane</keyword>
<comment type="caution">
    <text evidence="9">The sequence shown here is derived from an EMBL/GenBank/DDBJ whole genome shotgun (WGS) entry which is preliminary data.</text>
</comment>
<evidence type="ECO:0000256" key="2">
    <source>
        <dbReference type="ARBA" id="ARBA00022618"/>
    </source>
</evidence>
<dbReference type="AlphaFoldDB" id="A0A5J5KTL4"/>
<keyword evidence="2 7" id="KW-0132">Cell division</keyword>
<reference evidence="9 10" key="1">
    <citation type="submission" date="2019-05" db="EMBL/GenBank/DDBJ databases">
        <title>Kocuria coralli sp. nov., a novel actinobacterium isolated from coral reef seawater.</title>
        <authorList>
            <person name="Li J."/>
        </authorList>
    </citation>
    <scope>NUCLEOTIDE SEQUENCE [LARGE SCALE GENOMIC DNA]</scope>
    <source>
        <strain evidence="9 10">SCSIO 13007</strain>
    </source>
</reference>
<feature type="compositionally biased region" description="Low complexity" evidence="8">
    <location>
        <begin position="10"/>
        <end position="21"/>
    </location>
</feature>
<dbReference type="GO" id="GO:0051301">
    <property type="term" value="P:cell division"/>
    <property type="evidence" value="ECO:0007669"/>
    <property type="project" value="UniProtKB-UniRule"/>
</dbReference>
<evidence type="ECO:0000256" key="3">
    <source>
        <dbReference type="ARBA" id="ARBA00022692"/>
    </source>
</evidence>
<keyword evidence="3 7" id="KW-0812">Transmembrane</keyword>
<sequence>MGPSSPSSVPWPARAPPADAAHSSAGGTPAVSESKRRLVGRKRATAEEATPNVPVDDELTRLAVEALPEHRRKEWERSQRADAKKAVGRVEEGEPQESREDTAEEVAGQITRGVRSSGADSDQTPTWYKIIMFGLIVIGLLWLIVWYLMDYTWPIPTIGYGNVAIGIGLMMVGLIMTTRWR</sequence>
<feature type="compositionally biased region" description="Basic and acidic residues" evidence="8">
    <location>
        <begin position="67"/>
        <end position="101"/>
    </location>
</feature>
<keyword evidence="6 7" id="KW-0131">Cell cycle</keyword>
<protein>
    <recommendedName>
        <fullName evidence="7">Cell division protein CrgA</fullName>
    </recommendedName>
</protein>
<organism evidence="9 10">
    <name type="scientific">Kocuria coralli</name>
    <dbReference type="NCBI Taxonomy" id="1461025"/>
    <lineage>
        <taxon>Bacteria</taxon>
        <taxon>Bacillati</taxon>
        <taxon>Actinomycetota</taxon>
        <taxon>Actinomycetes</taxon>
        <taxon>Micrococcales</taxon>
        <taxon>Micrococcaceae</taxon>
        <taxon>Kocuria</taxon>
    </lineage>
</organism>
<evidence type="ECO:0000256" key="8">
    <source>
        <dbReference type="SAM" id="MobiDB-lite"/>
    </source>
</evidence>
<keyword evidence="4 7" id="KW-1133">Transmembrane helix</keyword>
<keyword evidence="1 7" id="KW-1003">Cell membrane</keyword>
<dbReference type="OrthoDB" id="5189646at2"/>
<gene>
    <name evidence="7" type="primary">crgA</name>
    <name evidence="9" type="ORF">FCK90_14860</name>
</gene>
<feature type="transmembrane region" description="Helical" evidence="7">
    <location>
        <begin position="155"/>
        <end position="176"/>
    </location>
</feature>
<dbReference type="Proteomes" id="UP000325957">
    <property type="component" value="Unassembled WGS sequence"/>
</dbReference>
<name>A0A5J5KTL4_9MICC</name>
<evidence type="ECO:0000256" key="5">
    <source>
        <dbReference type="ARBA" id="ARBA00023136"/>
    </source>
</evidence>
<evidence type="ECO:0000256" key="7">
    <source>
        <dbReference type="HAMAP-Rule" id="MF_00631"/>
    </source>
</evidence>
<feature type="region of interest" description="Disordered" evidence="8">
    <location>
        <begin position="1"/>
        <end position="105"/>
    </location>
</feature>
<evidence type="ECO:0000256" key="4">
    <source>
        <dbReference type="ARBA" id="ARBA00022989"/>
    </source>
</evidence>
<evidence type="ECO:0000313" key="9">
    <source>
        <dbReference type="EMBL" id="KAA9392934.1"/>
    </source>
</evidence>
<evidence type="ECO:0000313" key="10">
    <source>
        <dbReference type="Proteomes" id="UP000325957"/>
    </source>
</evidence>